<feature type="transmembrane region" description="Helical" evidence="1">
    <location>
        <begin position="46"/>
        <end position="67"/>
    </location>
</feature>
<feature type="transmembrane region" description="Helical" evidence="1">
    <location>
        <begin position="15"/>
        <end position="34"/>
    </location>
</feature>
<protein>
    <submittedName>
        <fullName evidence="2">Uncharacterized protein</fullName>
    </submittedName>
</protein>
<reference evidence="2" key="1">
    <citation type="submission" date="2016-10" db="EMBL/GenBank/DDBJ databases">
        <title>Sequence of Gallionella enrichment culture.</title>
        <authorList>
            <person name="Poehlein A."/>
            <person name="Muehling M."/>
            <person name="Daniel R."/>
        </authorList>
    </citation>
    <scope>NUCLEOTIDE SEQUENCE</scope>
</reference>
<gene>
    <name evidence="2" type="ORF">GALL_454910</name>
</gene>
<name>A0A1J5PZ55_9ZZZZ</name>
<dbReference type="EMBL" id="MLJW01003093">
    <property type="protein sequence ID" value="OIQ72876.1"/>
    <property type="molecule type" value="Genomic_DNA"/>
</dbReference>
<evidence type="ECO:0000256" key="1">
    <source>
        <dbReference type="SAM" id="Phobius"/>
    </source>
</evidence>
<keyword evidence="1" id="KW-1133">Transmembrane helix</keyword>
<sequence>MAQTAAEAAWCLSPAYAGLIPTYAVLWLTGMGLAQQQRFARLLISLPASSAAVGVAFLISNGFFFALSGVASSVSLNEFVLAVAGYFPAYLASAMLYLAPALIAAALWRKSRAIAG</sequence>
<comment type="caution">
    <text evidence="2">The sequence shown here is derived from an EMBL/GenBank/DDBJ whole genome shotgun (WGS) entry which is preliminary data.</text>
</comment>
<keyword evidence="1" id="KW-0812">Transmembrane</keyword>
<organism evidence="2">
    <name type="scientific">mine drainage metagenome</name>
    <dbReference type="NCBI Taxonomy" id="410659"/>
    <lineage>
        <taxon>unclassified sequences</taxon>
        <taxon>metagenomes</taxon>
        <taxon>ecological metagenomes</taxon>
    </lineage>
</organism>
<feature type="transmembrane region" description="Helical" evidence="1">
    <location>
        <begin position="87"/>
        <end position="108"/>
    </location>
</feature>
<accession>A0A1J5PZ55</accession>
<keyword evidence="1" id="KW-0472">Membrane</keyword>
<evidence type="ECO:0000313" key="2">
    <source>
        <dbReference type="EMBL" id="OIQ72876.1"/>
    </source>
</evidence>
<dbReference type="AlphaFoldDB" id="A0A1J5PZ55"/>
<proteinExistence type="predicted"/>